<sequence>MKPQPEPEAHTHDHDTKACASLSPSRLDTEPSPAHRDMRAGQLGPWFDRVEPRSGMSADAVPGSALLAPGSTAPASGSTAPASGSPAPASGSTAPASGSPAPASGSIAIGSDSPALASDQAAPGHGPATPTPGRSERGAVSVVQRPMRPAAESRDTEPSPGQVAPVPRQAAPAQPPVEPGQEHHQPALGQADRIRIVEPPHAPSTDPLHHPDPHTAAQAAAIENLLRCWVREHNLTCPHDGTLHIPLPAPGTALHAPVHYWSPTGWHRFGPPYLAGTPENTPPLDAAAVAALLVGVTITRGSRGTDNQAPRPTATHAPTPLTASEPDHPDPLDQTDPCDLIGRVADSARRVAMFLAERRAAPADGPDRFRAAEQGLVLGHPLHPTPKSRDGLSEIEARLYSPESRGSFPLNWLAVAPSVLSADSAWTERGRVVPAEQLTARLAGPGLPLPEDHGALPVHPWQLREVRRRPAVAALFDAGLIRDLGPHGDPWHPTSSLRTVHRTDTPAMLKLSLGLRITNSRRENLRKELHRGVEVHRLLRSGLTAQWQAAHPRFDIVRDPAWLGVTTPEGGPLPGLDVIVRHNPFGAADDVSCVAGLVSPRPYASARLTRHVDGAVHHGVDAPADVHLLMRSRLADVLTRLTVCTNRPRGAVAVEWFLRYLEQVVRPVLWLDSEAGIALEAHQQNTLVLLDPDGWPIGGRYRDNQGYYFRESRRADLAARLPGIGERSDTFVSDEVADERFAYYLGINNVLGLIGAFGSQGLGDERLLLAAFRRFLTHIATGPARLNTSLPARLLDSPVLRCKANLLTRLHGLDELVGPVDTQSVYVTITNPLHR</sequence>
<feature type="compositionally biased region" description="Basic and acidic residues" evidence="3">
    <location>
        <begin position="27"/>
        <end position="39"/>
    </location>
</feature>
<dbReference type="EMBL" id="BCMM01000020">
    <property type="protein sequence ID" value="GAQ63915.1"/>
    <property type="molecule type" value="Genomic_DNA"/>
</dbReference>
<evidence type="ECO:0000313" key="6">
    <source>
        <dbReference type="EMBL" id="GAQ63915.1"/>
    </source>
</evidence>
<dbReference type="GO" id="GO:0019290">
    <property type="term" value="P:siderophore biosynthetic process"/>
    <property type="evidence" value="ECO:0007669"/>
    <property type="project" value="InterPro"/>
</dbReference>
<feature type="compositionally biased region" description="Basic and acidic residues" evidence="3">
    <location>
        <begin position="1"/>
        <end position="17"/>
    </location>
</feature>
<feature type="domain" description="Aerobactin siderophore biosynthesis IucA/IucC N-terminal" evidence="4">
    <location>
        <begin position="369"/>
        <end position="598"/>
    </location>
</feature>
<feature type="compositionally biased region" description="Low complexity" evidence="3">
    <location>
        <begin position="309"/>
        <end position="323"/>
    </location>
</feature>
<dbReference type="Gene3D" id="1.10.510.40">
    <property type="match status" value="1"/>
</dbReference>
<feature type="region of interest" description="Disordered" evidence="3">
    <location>
        <begin position="301"/>
        <end position="333"/>
    </location>
</feature>
<keyword evidence="6" id="KW-0436">Ligase</keyword>
<protein>
    <submittedName>
        <fullName evidence="6">Citrate:6-N-acetyl-6-N-hydroxy-L-lysine ligase, alpha subunit</fullName>
        <ecNumber evidence="6">6.3.2.38</ecNumber>
    </submittedName>
</protein>
<evidence type="ECO:0000256" key="1">
    <source>
        <dbReference type="ARBA" id="ARBA00004924"/>
    </source>
</evidence>
<dbReference type="Pfam" id="PF04183">
    <property type="entry name" value="IucA_IucC"/>
    <property type="match status" value="1"/>
</dbReference>
<name>A0A100JQM6_STRSC</name>
<comment type="caution">
    <text evidence="6">The sequence shown here is derived from an EMBL/GenBank/DDBJ whole genome shotgun (WGS) entry which is preliminary data.</text>
</comment>
<reference evidence="7" key="1">
    <citation type="submission" date="2015-11" db="EMBL/GenBank/DDBJ databases">
        <authorList>
            <consortium name="Cross-ministerial Strategic Innovation Promotion Program (SIP) consortium"/>
            <person name="Tomihama T."/>
            <person name="Ikenaga M."/>
            <person name="Sakai M."/>
            <person name="Okubo T."/>
            <person name="Ikeda S."/>
        </authorList>
    </citation>
    <scope>NUCLEOTIDE SEQUENCE [LARGE SCALE GENOMIC DNA]</scope>
    <source>
        <strain evidence="7">S58</strain>
    </source>
</reference>
<reference evidence="6 7" key="2">
    <citation type="journal article" date="2016" name="Genome Announc.">
        <title>Draft Genome Sequences of Streptomyces scabiei S58, Streptomyces turgidiscabies T45, and Streptomyces acidiscabies a10, the Pathogens of Potato Common Scab, Isolated in Japan.</title>
        <authorList>
            <person name="Tomihama T."/>
            <person name="Nishi Y."/>
            <person name="Sakai M."/>
            <person name="Ikenaga M."/>
            <person name="Okubo T."/>
            <person name="Ikeda S."/>
        </authorList>
    </citation>
    <scope>NUCLEOTIDE SEQUENCE [LARGE SCALE GENOMIC DNA]</scope>
    <source>
        <strain evidence="6 7">S58</strain>
    </source>
</reference>
<dbReference type="Proteomes" id="UP000067448">
    <property type="component" value="Unassembled WGS sequence"/>
</dbReference>
<feature type="region of interest" description="Disordered" evidence="3">
    <location>
        <begin position="1"/>
        <end position="187"/>
    </location>
</feature>
<dbReference type="AlphaFoldDB" id="A0A100JQM6"/>
<dbReference type="InterPro" id="IPR037455">
    <property type="entry name" value="LucA/IucC-like"/>
</dbReference>
<feature type="domain" description="Aerobactin siderophore biosynthesis IucA/IucC-like C-terminal" evidence="5">
    <location>
        <begin position="655"/>
        <end position="816"/>
    </location>
</feature>
<dbReference type="Pfam" id="PF06276">
    <property type="entry name" value="FhuF"/>
    <property type="match status" value="1"/>
</dbReference>
<organism evidence="6 7">
    <name type="scientific">Streptomyces scabiei</name>
    <dbReference type="NCBI Taxonomy" id="1930"/>
    <lineage>
        <taxon>Bacteria</taxon>
        <taxon>Bacillati</taxon>
        <taxon>Actinomycetota</taxon>
        <taxon>Actinomycetes</taxon>
        <taxon>Kitasatosporales</taxon>
        <taxon>Streptomycetaceae</taxon>
        <taxon>Streptomyces</taxon>
    </lineage>
</organism>
<evidence type="ECO:0000313" key="7">
    <source>
        <dbReference type="Proteomes" id="UP000067448"/>
    </source>
</evidence>
<evidence type="ECO:0000256" key="2">
    <source>
        <dbReference type="ARBA" id="ARBA00007832"/>
    </source>
</evidence>
<dbReference type="GO" id="GO:0016881">
    <property type="term" value="F:acid-amino acid ligase activity"/>
    <property type="evidence" value="ECO:0007669"/>
    <property type="project" value="UniProtKB-ARBA"/>
</dbReference>
<gene>
    <name evidence="6" type="primary">iucA_3</name>
    <name evidence="6" type="ORF">SsS58_04302</name>
</gene>
<dbReference type="PANTHER" id="PTHR34384">
    <property type="entry name" value="L-2,3-DIAMINOPROPANOATE--CITRATE LIGASE"/>
    <property type="match status" value="1"/>
</dbReference>
<proteinExistence type="inferred from homology"/>
<feature type="compositionally biased region" description="Low complexity" evidence="3">
    <location>
        <begin position="160"/>
        <end position="172"/>
    </location>
</feature>
<dbReference type="PANTHER" id="PTHR34384:SF5">
    <property type="entry name" value="L-2,3-DIAMINOPROPANOATE--CITRATE LIGASE"/>
    <property type="match status" value="1"/>
</dbReference>
<evidence type="ECO:0000259" key="4">
    <source>
        <dbReference type="Pfam" id="PF04183"/>
    </source>
</evidence>
<dbReference type="OrthoDB" id="495728at2"/>
<evidence type="ECO:0000259" key="5">
    <source>
        <dbReference type="Pfam" id="PF06276"/>
    </source>
</evidence>
<comment type="pathway">
    <text evidence="1">Siderophore biosynthesis.</text>
</comment>
<accession>A0A100JQM6</accession>
<feature type="compositionally biased region" description="Low complexity" evidence="3">
    <location>
        <begin position="68"/>
        <end position="133"/>
    </location>
</feature>
<evidence type="ECO:0000256" key="3">
    <source>
        <dbReference type="SAM" id="MobiDB-lite"/>
    </source>
</evidence>
<comment type="similarity">
    <text evidence="2">Belongs to the IucA/IucC family.</text>
</comment>
<dbReference type="InterPro" id="IPR022770">
    <property type="entry name" value="IucA/IucC-like_C"/>
</dbReference>
<dbReference type="EC" id="6.3.2.38" evidence="6"/>
<dbReference type="InterPro" id="IPR007310">
    <property type="entry name" value="Aerobactin_biosyn_IucA/IucC_N"/>
</dbReference>
<reference evidence="7" key="3">
    <citation type="submission" date="2016-02" db="EMBL/GenBank/DDBJ databases">
        <title>Draft genome of pathogenic Streptomyces sp. in Japan.</title>
        <authorList>
            <person name="Tomihama T."/>
            <person name="Ikenaga M."/>
            <person name="Sakai M."/>
            <person name="Okubo T."/>
            <person name="Ikeda S."/>
        </authorList>
    </citation>
    <scope>NUCLEOTIDE SEQUENCE [LARGE SCALE GENOMIC DNA]</scope>
    <source>
        <strain evidence="7">S58</strain>
    </source>
</reference>